<dbReference type="Gene3D" id="3.40.50.2300">
    <property type="match status" value="1"/>
</dbReference>
<dbReference type="InterPro" id="IPR036188">
    <property type="entry name" value="FAD/NAD-bd_sf"/>
</dbReference>
<dbReference type="SUPFAM" id="SSF51905">
    <property type="entry name" value="FAD/NAD(P)-binding domain"/>
    <property type="match status" value="1"/>
</dbReference>
<protein>
    <submittedName>
        <fullName evidence="5">Response regulator</fullName>
    </submittedName>
</protein>
<dbReference type="RefSeq" id="WP_157461282.1">
    <property type="nucleotide sequence ID" value="NZ_WQLB01000040.1"/>
</dbReference>
<evidence type="ECO:0000256" key="3">
    <source>
        <dbReference type="PROSITE-ProRule" id="PRU00169"/>
    </source>
</evidence>
<dbReference type="AlphaFoldDB" id="A0A7C9LNI8"/>
<keyword evidence="3" id="KW-0597">Phosphoprotein</keyword>
<gene>
    <name evidence="5" type="ORF">GO986_19955</name>
</gene>
<evidence type="ECO:0000256" key="1">
    <source>
        <dbReference type="ARBA" id="ARBA00022630"/>
    </source>
</evidence>
<dbReference type="InterPro" id="IPR001789">
    <property type="entry name" value="Sig_transdc_resp-reg_receiver"/>
</dbReference>
<feature type="modified residue" description="4-aspartylphosphate" evidence="3">
    <location>
        <position position="62"/>
    </location>
</feature>
<dbReference type="Pfam" id="PF00072">
    <property type="entry name" value="Response_reg"/>
    <property type="match status" value="1"/>
</dbReference>
<dbReference type="GO" id="GO:0016491">
    <property type="term" value="F:oxidoreductase activity"/>
    <property type="evidence" value="ECO:0007669"/>
    <property type="project" value="UniProtKB-KW"/>
</dbReference>
<dbReference type="SUPFAM" id="SSF52172">
    <property type="entry name" value="CheY-like"/>
    <property type="match status" value="1"/>
</dbReference>
<accession>A0A7C9LNI8</accession>
<proteinExistence type="predicted"/>
<sequence length="554" mass="59657">MPKPVLLTVDDDPQVLRAVERDLRERYRQDYRVMRAASGAEGLETLQELAARGVPVALILSDHRMPEMDGVEFLKASLPLFPEAKRALLTAYADTSAAIRAINQVGVDRYLLKPWDPPEDGLYPALDELLAEWRLTYRPAFEGVRILGSRWSPRAYELREFLARNHVPYQWLDIESEADDPDLKRLRAVVDAGAELPLVELPGGAQLPAPTPADLSEHVGLQTRAEQEFYDLLIVGGGPAGLAAAVYGASEGLRTLLVEREAPGGQAGLSSRIENYLGFSTGISGSRLAQEAVIQARRFGVEIVTQAVTALRADGPYRVLELADGSSVSGHAVILATGVQWRALDVPGLAPLQGAGVYYGAGTTEALACKDEDVYIVGGANSAGQAAMNFARHARQVMLLVRGASLATSMSQYLIEQIEQTPNIRVELNSSVVGVHGTERLDAIDVHCSISGQTQTLEATSLFIFIGAEPGTDWLSGTLERDGRGFILSGPDLMHGGKRPKGWPLDRDPGLLETSLPGVFAVGDVRRGSVKRVASGVGEGSVAISFVHQYLARV</sequence>
<dbReference type="Pfam" id="PF07992">
    <property type="entry name" value="Pyr_redox_2"/>
    <property type="match status" value="1"/>
</dbReference>
<organism evidence="5 6">
    <name type="scientific">Deinococcus arboris</name>
    <dbReference type="NCBI Taxonomy" id="2682977"/>
    <lineage>
        <taxon>Bacteria</taxon>
        <taxon>Thermotogati</taxon>
        <taxon>Deinococcota</taxon>
        <taxon>Deinococci</taxon>
        <taxon>Deinococcales</taxon>
        <taxon>Deinococcaceae</taxon>
        <taxon>Deinococcus</taxon>
    </lineage>
</organism>
<name>A0A7C9LNI8_9DEIO</name>
<dbReference type="GO" id="GO:0000160">
    <property type="term" value="P:phosphorelay signal transduction system"/>
    <property type="evidence" value="ECO:0007669"/>
    <property type="project" value="InterPro"/>
</dbReference>
<comment type="caution">
    <text evidence="5">The sequence shown here is derived from an EMBL/GenBank/DDBJ whole genome shotgun (WGS) entry which is preliminary data.</text>
</comment>
<evidence type="ECO:0000256" key="2">
    <source>
        <dbReference type="ARBA" id="ARBA00023002"/>
    </source>
</evidence>
<dbReference type="PRINTS" id="PR00469">
    <property type="entry name" value="PNDRDTASEII"/>
</dbReference>
<dbReference type="PRINTS" id="PR00368">
    <property type="entry name" value="FADPNR"/>
</dbReference>
<dbReference type="EMBL" id="WQLB01000040">
    <property type="protein sequence ID" value="MVN89018.1"/>
    <property type="molecule type" value="Genomic_DNA"/>
</dbReference>
<keyword evidence="6" id="KW-1185">Reference proteome</keyword>
<evidence type="ECO:0000313" key="5">
    <source>
        <dbReference type="EMBL" id="MVN89018.1"/>
    </source>
</evidence>
<feature type="domain" description="Response regulatory" evidence="4">
    <location>
        <begin position="5"/>
        <end position="128"/>
    </location>
</feature>
<dbReference type="Proteomes" id="UP000483286">
    <property type="component" value="Unassembled WGS sequence"/>
</dbReference>
<dbReference type="InterPro" id="IPR011006">
    <property type="entry name" value="CheY-like_superfamily"/>
</dbReference>
<dbReference type="PROSITE" id="PS50110">
    <property type="entry name" value="RESPONSE_REGULATORY"/>
    <property type="match status" value="1"/>
</dbReference>
<dbReference type="Gene3D" id="3.50.50.60">
    <property type="entry name" value="FAD/NAD(P)-binding domain"/>
    <property type="match status" value="2"/>
</dbReference>
<dbReference type="PANTHER" id="PTHR48105">
    <property type="entry name" value="THIOREDOXIN REDUCTASE 1-RELATED-RELATED"/>
    <property type="match status" value="1"/>
</dbReference>
<dbReference type="SMART" id="SM00448">
    <property type="entry name" value="REC"/>
    <property type="match status" value="1"/>
</dbReference>
<evidence type="ECO:0000313" key="6">
    <source>
        <dbReference type="Proteomes" id="UP000483286"/>
    </source>
</evidence>
<keyword evidence="1" id="KW-0285">Flavoprotein</keyword>
<evidence type="ECO:0000259" key="4">
    <source>
        <dbReference type="PROSITE" id="PS50110"/>
    </source>
</evidence>
<reference evidence="5 6" key="1">
    <citation type="submission" date="2019-12" db="EMBL/GenBank/DDBJ databases">
        <title>Deinococcus sp. HMF7620 Genome sequencing and assembly.</title>
        <authorList>
            <person name="Kang H."/>
            <person name="Kim H."/>
            <person name="Joh K."/>
        </authorList>
    </citation>
    <scope>NUCLEOTIDE SEQUENCE [LARGE SCALE GENOMIC DNA]</scope>
    <source>
        <strain evidence="5 6">HMF7620</strain>
    </source>
</reference>
<keyword evidence="2" id="KW-0560">Oxidoreductase</keyword>
<dbReference type="InterPro" id="IPR023753">
    <property type="entry name" value="FAD/NAD-binding_dom"/>
</dbReference>
<dbReference type="InterPro" id="IPR050097">
    <property type="entry name" value="Ferredoxin-NADP_redctase_2"/>
</dbReference>